<feature type="compositionally biased region" description="Polar residues" evidence="1">
    <location>
        <begin position="1"/>
        <end position="16"/>
    </location>
</feature>
<name>U9TXE2_RHIID</name>
<dbReference type="AlphaFoldDB" id="U9TXE2"/>
<feature type="region of interest" description="Disordered" evidence="1">
    <location>
        <begin position="1"/>
        <end position="32"/>
    </location>
</feature>
<proteinExistence type="predicted"/>
<dbReference type="HOGENOM" id="CLU_2373896_0_0_1"/>
<gene>
    <name evidence="2" type="ORF">GLOINDRAFT_32179</name>
</gene>
<sequence>MSNTNYSKTNTPKTDVSNIPSNMPNTNSNTPKTDVLNALKVDDFDDLNLFLAPKNLCWSSNVYALNQIIRPISPPLEIIAIILRETITGREKLEA</sequence>
<organism evidence="2">
    <name type="scientific">Rhizophagus irregularis (strain DAOM 181602 / DAOM 197198 / MUCL 43194)</name>
    <name type="common">Arbuscular mycorrhizal fungus</name>
    <name type="synonym">Glomus intraradices</name>
    <dbReference type="NCBI Taxonomy" id="747089"/>
    <lineage>
        <taxon>Eukaryota</taxon>
        <taxon>Fungi</taxon>
        <taxon>Fungi incertae sedis</taxon>
        <taxon>Mucoromycota</taxon>
        <taxon>Glomeromycotina</taxon>
        <taxon>Glomeromycetes</taxon>
        <taxon>Glomerales</taxon>
        <taxon>Glomeraceae</taxon>
        <taxon>Rhizophagus</taxon>
    </lineage>
</organism>
<accession>U9TXE2</accession>
<evidence type="ECO:0000256" key="1">
    <source>
        <dbReference type="SAM" id="MobiDB-lite"/>
    </source>
</evidence>
<protein>
    <submittedName>
        <fullName evidence="2">Uncharacterized protein</fullName>
    </submittedName>
</protein>
<feature type="compositionally biased region" description="Low complexity" evidence="1">
    <location>
        <begin position="17"/>
        <end position="32"/>
    </location>
</feature>
<dbReference type="EMBL" id="KI289649">
    <property type="protein sequence ID" value="ESA08036.1"/>
    <property type="molecule type" value="Genomic_DNA"/>
</dbReference>
<evidence type="ECO:0000313" key="2">
    <source>
        <dbReference type="EMBL" id="ESA08036.1"/>
    </source>
</evidence>
<reference evidence="2" key="1">
    <citation type="submission" date="2013-07" db="EMBL/GenBank/DDBJ databases">
        <title>The genome of an arbuscular mycorrhizal fungus provides insights into the evolution of the oldest plant symbiosis.</title>
        <authorList>
            <consortium name="DOE Joint Genome Institute"/>
            <person name="Tisserant E."/>
            <person name="Malbreil M."/>
            <person name="Kuo A."/>
            <person name="Kohler A."/>
            <person name="Symeonidi A."/>
            <person name="Balestrini R."/>
            <person name="Charron P."/>
            <person name="Duensing N."/>
            <person name="Frei-dit-Frey N."/>
            <person name="Gianinazzi-Pearson V."/>
            <person name="Gilbert B."/>
            <person name="Handa Y."/>
            <person name="Hijri M."/>
            <person name="Kaul R."/>
            <person name="Kawaguchi M."/>
            <person name="Krajinski F."/>
            <person name="Lammers P."/>
            <person name="Lapierre D."/>
            <person name="Masclaux F.G."/>
            <person name="Murat C."/>
            <person name="Morin E."/>
            <person name="Ndikumana S."/>
            <person name="Pagni M."/>
            <person name="Petitpierre D."/>
            <person name="Requena N."/>
            <person name="Rosikiewicz P."/>
            <person name="Riley R."/>
            <person name="Saito K."/>
            <person name="San Clemente H."/>
            <person name="Shapiro H."/>
            <person name="van Tuinen D."/>
            <person name="Becard G."/>
            <person name="Bonfante P."/>
            <person name="Paszkowski U."/>
            <person name="Shachar-Hill Y."/>
            <person name="Young J.P."/>
            <person name="Sanders I.R."/>
            <person name="Henrissat B."/>
            <person name="Rensing S.A."/>
            <person name="Grigoriev I.V."/>
            <person name="Corradi N."/>
            <person name="Roux C."/>
            <person name="Martin F."/>
        </authorList>
    </citation>
    <scope>NUCLEOTIDE SEQUENCE</scope>
    <source>
        <strain evidence="2">DAOM 197198</strain>
    </source>
</reference>